<dbReference type="AlphaFoldDB" id="A0A926ZLG0"/>
<proteinExistence type="inferred from homology"/>
<evidence type="ECO:0000313" key="6">
    <source>
        <dbReference type="EMBL" id="MBD2185046.1"/>
    </source>
</evidence>
<dbReference type="PROSITE" id="PS50885">
    <property type="entry name" value="HAMP"/>
    <property type="match status" value="2"/>
</dbReference>
<dbReference type="SUPFAM" id="SSF58104">
    <property type="entry name" value="Methyl-accepting chemotaxis protein (MCP) signaling domain"/>
    <property type="match status" value="1"/>
</dbReference>
<dbReference type="InterPro" id="IPR004090">
    <property type="entry name" value="Chemotax_Me-accpt_rcpt"/>
</dbReference>
<sequence length="434" mass="45851">MGMRSVKGDWATSVTAINTLVETLGQPILETEQALAALAAGDLSRKVPTKIKGRSLKGDLLRLSTTTNQLIDNIACYSSEKNRVAKLLSQEGNLSTKAVLTGATGIWKDLTENINQMIEKLKEEVQTITKMTLAIAQGDLSQKVENKTVGEFKQLSYNVNLMTSNLTDSVRKIASVAQALAHASEDLTKVSQQLNKNAEHTSGQANSASISADEVNLNAQVVATGVEEMSASIKEISKSATDAAMVATNAVKMTQSTNQTIAKLGQSSIEIGNVVKVITSIAQQTNLLALNATIEAARAGEAGKGFAVVANEVKELAKQTAKATEDISQKIETIQSDTKSAVAAIAQITAIINQINDFQNTIASAVEQQTATTNEIARNVAGAAKGTSEIANNINNVAEAAQSTTDVASQTLKFADQLALLAAELQTLVSQFKY</sequence>
<dbReference type="Pfam" id="PF00015">
    <property type="entry name" value="MCPsignal"/>
    <property type="match status" value="1"/>
</dbReference>
<reference evidence="6" key="1">
    <citation type="journal article" date="2015" name="ISME J.">
        <title>Draft Genome Sequence of Streptomyces incarnatus NRRL8089, which Produces the Nucleoside Antibiotic Sinefungin.</title>
        <authorList>
            <person name="Oshima K."/>
            <person name="Hattori M."/>
            <person name="Shimizu H."/>
            <person name="Fukuda K."/>
            <person name="Nemoto M."/>
            <person name="Inagaki K."/>
            <person name="Tamura T."/>
        </authorList>
    </citation>
    <scope>NUCLEOTIDE SEQUENCE</scope>
    <source>
        <strain evidence="6">FACHB-1375</strain>
    </source>
</reference>
<evidence type="ECO:0000313" key="7">
    <source>
        <dbReference type="Proteomes" id="UP000641646"/>
    </source>
</evidence>
<dbReference type="Proteomes" id="UP000641646">
    <property type="component" value="Unassembled WGS sequence"/>
</dbReference>
<gene>
    <name evidence="6" type="ORF">H6G03_28910</name>
</gene>
<evidence type="ECO:0000259" key="5">
    <source>
        <dbReference type="PROSITE" id="PS50885"/>
    </source>
</evidence>
<accession>A0A926ZLG0</accession>
<dbReference type="Gene3D" id="1.10.287.950">
    <property type="entry name" value="Methyl-accepting chemotaxis protein"/>
    <property type="match status" value="1"/>
</dbReference>
<keyword evidence="7" id="KW-1185">Reference proteome</keyword>
<evidence type="ECO:0000259" key="4">
    <source>
        <dbReference type="PROSITE" id="PS50111"/>
    </source>
</evidence>
<organism evidence="6 7">
    <name type="scientific">Aerosakkonema funiforme FACHB-1375</name>
    <dbReference type="NCBI Taxonomy" id="2949571"/>
    <lineage>
        <taxon>Bacteria</taxon>
        <taxon>Bacillati</taxon>
        <taxon>Cyanobacteriota</taxon>
        <taxon>Cyanophyceae</taxon>
        <taxon>Oscillatoriophycideae</taxon>
        <taxon>Aerosakkonematales</taxon>
        <taxon>Aerosakkonemataceae</taxon>
        <taxon>Aerosakkonema</taxon>
    </lineage>
</organism>
<dbReference type="InterPro" id="IPR004089">
    <property type="entry name" value="MCPsignal_dom"/>
</dbReference>
<evidence type="ECO:0000256" key="1">
    <source>
        <dbReference type="ARBA" id="ARBA00023224"/>
    </source>
</evidence>
<feature type="domain" description="HAMP" evidence="5">
    <location>
        <begin position="125"/>
        <end position="171"/>
    </location>
</feature>
<dbReference type="PANTHER" id="PTHR32089:SF112">
    <property type="entry name" value="LYSOZYME-LIKE PROTEIN-RELATED"/>
    <property type="match status" value="1"/>
</dbReference>
<dbReference type="SMART" id="SM00283">
    <property type="entry name" value="MA"/>
    <property type="match status" value="1"/>
</dbReference>
<dbReference type="Pfam" id="PF18947">
    <property type="entry name" value="HAMP_2"/>
    <property type="match status" value="2"/>
</dbReference>
<evidence type="ECO:0000256" key="2">
    <source>
        <dbReference type="ARBA" id="ARBA00029447"/>
    </source>
</evidence>
<dbReference type="EMBL" id="JACJPW010000104">
    <property type="protein sequence ID" value="MBD2185046.1"/>
    <property type="molecule type" value="Genomic_DNA"/>
</dbReference>
<dbReference type="InterPro" id="IPR003660">
    <property type="entry name" value="HAMP_dom"/>
</dbReference>
<reference evidence="6" key="2">
    <citation type="submission" date="2020-08" db="EMBL/GenBank/DDBJ databases">
        <authorList>
            <person name="Chen M."/>
            <person name="Teng W."/>
            <person name="Zhao L."/>
            <person name="Hu C."/>
            <person name="Zhou Y."/>
            <person name="Han B."/>
            <person name="Song L."/>
            <person name="Shu W."/>
        </authorList>
    </citation>
    <scope>NUCLEOTIDE SEQUENCE</scope>
    <source>
        <strain evidence="6">FACHB-1375</strain>
    </source>
</reference>
<dbReference type="SMART" id="SM00304">
    <property type="entry name" value="HAMP"/>
    <property type="match status" value="2"/>
</dbReference>
<dbReference type="PROSITE" id="PS50111">
    <property type="entry name" value="CHEMOTAXIS_TRANSDUC_2"/>
    <property type="match status" value="1"/>
</dbReference>
<dbReference type="PANTHER" id="PTHR32089">
    <property type="entry name" value="METHYL-ACCEPTING CHEMOTAXIS PROTEIN MCPB"/>
    <property type="match status" value="1"/>
</dbReference>
<dbReference type="PRINTS" id="PR00260">
    <property type="entry name" value="CHEMTRNSDUCR"/>
</dbReference>
<keyword evidence="1 3" id="KW-0807">Transducer</keyword>
<evidence type="ECO:0000256" key="3">
    <source>
        <dbReference type="PROSITE-ProRule" id="PRU00284"/>
    </source>
</evidence>
<dbReference type="GO" id="GO:0007165">
    <property type="term" value="P:signal transduction"/>
    <property type="evidence" value="ECO:0007669"/>
    <property type="project" value="UniProtKB-KW"/>
</dbReference>
<dbReference type="GO" id="GO:0004888">
    <property type="term" value="F:transmembrane signaling receptor activity"/>
    <property type="evidence" value="ECO:0007669"/>
    <property type="project" value="InterPro"/>
</dbReference>
<dbReference type="GO" id="GO:0006935">
    <property type="term" value="P:chemotaxis"/>
    <property type="evidence" value="ECO:0007669"/>
    <property type="project" value="InterPro"/>
</dbReference>
<name>A0A926ZLG0_9CYAN</name>
<comment type="caution">
    <text evidence="6">The sequence shown here is derived from an EMBL/GenBank/DDBJ whole genome shotgun (WGS) entry which is preliminary data.</text>
</comment>
<feature type="domain" description="Methyl-accepting transducer" evidence="4">
    <location>
        <begin position="176"/>
        <end position="405"/>
    </location>
</feature>
<dbReference type="GO" id="GO:0016020">
    <property type="term" value="C:membrane"/>
    <property type="evidence" value="ECO:0007669"/>
    <property type="project" value="InterPro"/>
</dbReference>
<protein>
    <submittedName>
        <fullName evidence="6">Methyl-accepting chemotaxis protein</fullName>
    </submittedName>
</protein>
<dbReference type="CDD" id="cd06225">
    <property type="entry name" value="HAMP"/>
    <property type="match status" value="1"/>
</dbReference>
<dbReference type="Gene3D" id="1.20.120.1530">
    <property type="match status" value="1"/>
</dbReference>
<feature type="domain" description="HAMP" evidence="5">
    <location>
        <begin position="22"/>
        <end position="79"/>
    </location>
</feature>
<comment type="similarity">
    <text evidence="2">Belongs to the methyl-accepting chemotaxis (MCP) protein family.</text>
</comment>